<dbReference type="EMBL" id="LAZR01032604">
    <property type="protein sequence ID" value="KKL50421.1"/>
    <property type="molecule type" value="Genomic_DNA"/>
</dbReference>
<organism evidence="1">
    <name type="scientific">marine sediment metagenome</name>
    <dbReference type="NCBI Taxonomy" id="412755"/>
    <lineage>
        <taxon>unclassified sequences</taxon>
        <taxon>metagenomes</taxon>
        <taxon>ecological metagenomes</taxon>
    </lineage>
</organism>
<proteinExistence type="predicted"/>
<name>A0A0F9D9M9_9ZZZZ</name>
<accession>A0A0F9D9M9</accession>
<gene>
    <name evidence="1" type="ORF">LCGC14_2305660</name>
</gene>
<evidence type="ECO:0000313" key="1">
    <source>
        <dbReference type="EMBL" id="KKL50421.1"/>
    </source>
</evidence>
<comment type="caution">
    <text evidence="1">The sequence shown here is derived from an EMBL/GenBank/DDBJ whole genome shotgun (WGS) entry which is preliminary data.</text>
</comment>
<sequence length="165" mass="18143">MIDKGMTVSGTVVEITEWKSKKGSWINLEGNPNDFFAYAKRVPAKGTEGTWDVQEGKGFLADKVELVKLVTEIDLSAVVKTAAASDMAIVEKSIESGEKTYFARQNLIIRQTCIKAAAMVISRVVGTDSNWKVQKLIEGTTDIAEGLYAWVTESDQRLPEPSEEP</sequence>
<dbReference type="AlphaFoldDB" id="A0A0F9D9M9"/>
<reference evidence="1" key="1">
    <citation type="journal article" date="2015" name="Nature">
        <title>Complex archaea that bridge the gap between prokaryotes and eukaryotes.</title>
        <authorList>
            <person name="Spang A."/>
            <person name="Saw J.H."/>
            <person name="Jorgensen S.L."/>
            <person name="Zaremba-Niedzwiedzka K."/>
            <person name="Martijn J."/>
            <person name="Lind A.E."/>
            <person name="van Eijk R."/>
            <person name="Schleper C."/>
            <person name="Guy L."/>
            <person name="Ettema T.J."/>
        </authorList>
    </citation>
    <scope>NUCLEOTIDE SEQUENCE</scope>
</reference>
<protein>
    <submittedName>
        <fullName evidence="1">Uncharacterized protein</fullName>
    </submittedName>
</protein>